<keyword evidence="6" id="KW-0418">Kinase</keyword>
<dbReference type="CDD" id="cd01668">
    <property type="entry name" value="TGS_RSH"/>
    <property type="match status" value="1"/>
</dbReference>
<dbReference type="InterPro" id="IPR004811">
    <property type="entry name" value="RelA/Spo_fam"/>
</dbReference>
<dbReference type="InterPro" id="IPR012676">
    <property type="entry name" value="TGS-like"/>
</dbReference>
<comment type="similarity">
    <text evidence="1">Belongs to the RelA/SpoT family.</text>
</comment>
<dbReference type="InterPro" id="IPR043519">
    <property type="entry name" value="NT_sf"/>
</dbReference>
<comment type="pathway">
    <text evidence="2">Purine metabolism.</text>
</comment>
<dbReference type="Gene3D" id="1.10.3210.10">
    <property type="entry name" value="Hypothetical protein af1432"/>
    <property type="match status" value="1"/>
</dbReference>
<dbReference type="PROSITE" id="PS51671">
    <property type="entry name" value="ACT"/>
    <property type="match status" value="1"/>
</dbReference>
<dbReference type="SMART" id="SM00471">
    <property type="entry name" value="HDc"/>
    <property type="match status" value="1"/>
</dbReference>
<dbReference type="AlphaFoldDB" id="A0A644Y0V4"/>
<dbReference type="SUPFAM" id="SSF109604">
    <property type="entry name" value="HD-domain/PDEase-like"/>
    <property type="match status" value="1"/>
</dbReference>
<reference evidence="6" key="1">
    <citation type="submission" date="2019-08" db="EMBL/GenBank/DDBJ databases">
        <authorList>
            <person name="Kucharzyk K."/>
            <person name="Murdoch R.W."/>
            <person name="Higgins S."/>
            <person name="Loffler F."/>
        </authorList>
    </citation>
    <scope>NUCLEOTIDE SEQUENCE</scope>
</reference>
<evidence type="ECO:0000256" key="2">
    <source>
        <dbReference type="ARBA" id="ARBA00025704"/>
    </source>
</evidence>
<dbReference type="SUPFAM" id="SSF81301">
    <property type="entry name" value="Nucleotidyltransferase"/>
    <property type="match status" value="1"/>
</dbReference>
<dbReference type="InterPro" id="IPR007685">
    <property type="entry name" value="RelA_SpoT"/>
</dbReference>
<dbReference type="PROSITE" id="PS50889">
    <property type="entry name" value="S4"/>
    <property type="match status" value="1"/>
</dbReference>
<feature type="domain" description="HD" evidence="4">
    <location>
        <begin position="44"/>
        <end position="147"/>
    </location>
</feature>
<evidence type="ECO:0000259" key="5">
    <source>
        <dbReference type="PROSITE" id="PS51880"/>
    </source>
</evidence>
<dbReference type="Pfam" id="PF19296">
    <property type="entry name" value="RelA_AH_RIS"/>
    <property type="match status" value="1"/>
</dbReference>
<evidence type="ECO:0000259" key="3">
    <source>
        <dbReference type="PROSITE" id="PS51671"/>
    </source>
</evidence>
<dbReference type="CDD" id="cd00077">
    <property type="entry name" value="HDc"/>
    <property type="match status" value="1"/>
</dbReference>
<dbReference type="Pfam" id="PF04607">
    <property type="entry name" value="RelA_SpoT"/>
    <property type="match status" value="1"/>
</dbReference>
<protein>
    <submittedName>
        <fullName evidence="6">GTP pyrophosphokinase</fullName>
        <ecNumber evidence="6">2.7.6.5</ecNumber>
    </submittedName>
</protein>
<organism evidence="6">
    <name type="scientific">bioreactor metagenome</name>
    <dbReference type="NCBI Taxonomy" id="1076179"/>
    <lineage>
        <taxon>unclassified sequences</taxon>
        <taxon>metagenomes</taxon>
        <taxon>ecological metagenomes</taxon>
    </lineage>
</organism>
<dbReference type="PANTHER" id="PTHR21262">
    <property type="entry name" value="GUANOSINE-3',5'-BIS DIPHOSPHATE 3'-PYROPHOSPHOHYDROLASE"/>
    <property type="match status" value="1"/>
</dbReference>
<accession>A0A644Y0V4</accession>
<dbReference type="Gene3D" id="3.30.70.260">
    <property type="match status" value="1"/>
</dbReference>
<dbReference type="Pfam" id="PF13291">
    <property type="entry name" value="ACT_4"/>
    <property type="match status" value="1"/>
</dbReference>
<dbReference type="InterPro" id="IPR004095">
    <property type="entry name" value="TGS"/>
</dbReference>
<comment type="caution">
    <text evidence="6">The sequence shown here is derived from an EMBL/GenBank/DDBJ whole genome shotgun (WGS) entry which is preliminary data.</text>
</comment>
<dbReference type="Gene3D" id="3.30.460.10">
    <property type="entry name" value="Beta Polymerase, domain 2"/>
    <property type="match status" value="1"/>
</dbReference>
<keyword evidence="6" id="KW-0808">Transferase</keyword>
<dbReference type="GO" id="GO:0005886">
    <property type="term" value="C:plasma membrane"/>
    <property type="evidence" value="ECO:0007669"/>
    <property type="project" value="TreeGrafter"/>
</dbReference>
<sequence length="725" mass="81790">MTQDELILEFSKKYTPEQTEVFKKAVAFAANVHASQLRESGELYIVHPIEVSRMVMEMGMDAASVTAAMLHDVVEDGDNITVADLQREFGDEIANLVDGVTKLTKSGQQTYITKKQEQSENLRKLFLAIAADVRVVIIKLADRLHNMRTLAYCNPYKRTRKAKETLEVYAPLAHRFGMGAIKGEMEDLCFMYLMPEEYASISRQFKEKQTERQETLDDAKRIIGETLKEAGIEASISGRPKHLYSVYKKMQRLNSGINEVYDLIAIRVIVETVNDCYAALGVIHANWKPLPGRFKDYIATPKPNMYRSLHTTLLAPNGIPFEVQIRTKEMHRTAEYGIAAHWMYKEGRTVQSLLDKKTSWLRQVIEAKENTEDSREFVESIMKDFLGEYVFVLTPRGEIIDLPIGSTPLDFAYRIHTNIGHHCQGAKVNGSLVRLDYKLKTNDVVEIVTSNSQAGPSRDWLKIVKTQGARNKIRQWFKKENREENIARGRDMLEDAAKRQSQTLAELMKPEYTSVVLDRMRFTCMEDLYSAIGFGGISAGNVLHKLMELKKKSDKVEELAEKIRSGEGGEAVKAHVPVNGIIVKGDPGMAVRFGNCCNPLPGDPIIGYITRGRGVSVHRADCPNVSSLRTEEDRIIDVEWAINTRSAFNASLQIEGENRPGTLSQISATLSGLNISIQSINGRPVADGRYIIEMTFEVANTEQLNVIIKNIKKLKCVSEVYRMNR</sequence>
<dbReference type="CDD" id="cd05399">
    <property type="entry name" value="NT_Rel-Spo_like"/>
    <property type="match status" value="1"/>
</dbReference>
<dbReference type="InterPro" id="IPR033655">
    <property type="entry name" value="TGS_RelA/SpoT"/>
</dbReference>
<dbReference type="SMART" id="SM00954">
    <property type="entry name" value="RelA_SpoT"/>
    <property type="match status" value="1"/>
</dbReference>
<dbReference type="GO" id="GO:0008728">
    <property type="term" value="F:GTP diphosphokinase activity"/>
    <property type="evidence" value="ECO:0007669"/>
    <property type="project" value="UniProtKB-EC"/>
</dbReference>
<dbReference type="InterPro" id="IPR045865">
    <property type="entry name" value="ACT-like_dom_sf"/>
</dbReference>
<dbReference type="Gene3D" id="3.10.20.30">
    <property type="match status" value="1"/>
</dbReference>
<feature type="domain" description="TGS" evidence="5">
    <location>
        <begin position="386"/>
        <end position="449"/>
    </location>
</feature>
<dbReference type="EC" id="2.7.6.5" evidence="6"/>
<dbReference type="InterPro" id="IPR002912">
    <property type="entry name" value="ACT_dom"/>
</dbReference>
<proteinExistence type="inferred from homology"/>
<dbReference type="CDD" id="cd04876">
    <property type="entry name" value="ACT_RelA-SpoT"/>
    <property type="match status" value="1"/>
</dbReference>
<dbReference type="PROSITE" id="PS51831">
    <property type="entry name" value="HD"/>
    <property type="match status" value="1"/>
</dbReference>
<dbReference type="Pfam" id="PF02824">
    <property type="entry name" value="TGS"/>
    <property type="match status" value="1"/>
</dbReference>
<dbReference type="PROSITE" id="PS51880">
    <property type="entry name" value="TGS"/>
    <property type="match status" value="1"/>
</dbReference>
<dbReference type="FunFam" id="1.10.3210.10:FF:000001">
    <property type="entry name" value="GTP pyrophosphokinase RelA"/>
    <property type="match status" value="1"/>
</dbReference>
<evidence type="ECO:0000313" key="6">
    <source>
        <dbReference type="EMBL" id="MPM21658.1"/>
    </source>
</evidence>
<dbReference type="FunFam" id="3.30.460.10:FF:000001">
    <property type="entry name" value="GTP pyrophosphokinase RelA"/>
    <property type="match status" value="1"/>
</dbReference>
<dbReference type="PANTHER" id="PTHR21262:SF31">
    <property type="entry name" value="GTP PYROPHOSPHOKINASE"/>
    <property type="match status" value="1"/>
</dbReference>
<evidence type="ECO:0000256" key="1">
    <source>
        <dbReference type="ARBA" id="ARBA00007476"/>
    </source>
</evidence>
<gene>
    <name evidence="6" type="primary">relA_23</name>
    <name evidence="6" type="ORF">SDC9_68103</name>
</gene>
<name>A0A644Y0V4_9ZZZZ</name>
<dbReference type="InterPro" id="IPR003607">
    <property type="entry name" value="HD/PDEase_dom"/>
</dbReference>
<feature type="domain" description="ACT" evidence="3">
    <location>
        <begin position="651"/>
        <end position="725"/>
    </location>
</feature>
<dbReference type="InterPro" id="IPR045600">
    <property type="entry name" value="RelA/SpoT_AH_RIS"/>
</dbReference>
<dbReference type="Pfam" id="PF13328">
    <property type="entry name" value="HD_4"/>
    <property type="match status" value="1"/>
</dbReference>
<dbReference type="EMBL" id="VSSQ01003637">
    <property type="protein sequence ID" value="MPM21658.1"/>
    <property type="molecule type" value="Genomic_DNA"/>
</dbReference>
<dbReference type="GO" id="GO:0015969">
    <property type="term" value="P:guanosine tetraphosphate metabolic process"/>
    <property type="evidence" value="ECO:0007669"/>
    <property type="project" value="InterPro"/>
</dbReference>
<dbReference type="FunFam" id="3.10.20.30:FF:000002">
    <property type="entry name" value="GTP pyrophosphokinase (RelA/SpoT)"/>
    <property type="match status" value="1"/>
</dbReference>
<dbReference type="SUPFAM" id="SSF55021">
    <property type="entry name" value="ACT-like"/>
    <property type="match status" value="1"/>
</dbReference>
<dbReference type="InterPro" id="IPR012675">
    <property type="entry name" value="Beta-grasp_dom_sf"/>
</dbReference>
<dbReference type="GO" id="GO:0016301">
    <property type="term" value="F:kinase activity"/>
    <property type="evidence" value="ECO:0007669"/>
    <property type="project" value="UniProtKB-KW"/>
</dbReference>
<evidence type="ECO:0000259" key="4">
    <source>
        <dbReference type="PROSITE" id="PS51831"/>
    </source>
</evidence>
<dbReference type="NCBIfam" id="TIGR00691">
    <property type="entry name" value="spoT_relA"/>
    <property type="match status" value="1"/>
</dbReference>
<dbReference type="InterPro" id="IPR006674">
    <property type="entry name" value="HD_domain"/>
</dbReference>
<dbReference type="SUPFAM" id="SSF81271">
    <property type="entry name" value="TGS-like"/>
    <property type="match status" value="1"/>
</dbReference>